<organism evidence="4 5">
    <name type="scientific">Microbacterium rhizosphaerae</name>
    <dbReference type="NCBI Taxonomy" id="1678237"/>
    <lineage>
        <taxon>Bacteria</taxon>
        <taxon>Bacillati</taxon>
        <taxon>Actinomycetota</taxon>
        <taxon>Actinomycetes</taxon>
        <taxon>Micrococcales</taxon>
        <taxon>Microbacteriaceae</taxon>
        <taxon>Microbacterium</taxon>
    </lineage>
</organism>
<dbReference type="Gene3D" id="3.40.630.30">
    <property type="match status" value="1"/>
</dbReference>
<dbReference type="PROSITE" id="PS51186">
    <property type="entry name" value="GNAT"/>
    <property type="match status" value="1"/>
</dbReference>
<dbReference type="Pfam" id="PF00583">
    <property type="entry name" value="Acetyltransf_1"/>
    <property type="match status" value="1"/>
</dbReference>
<dbReference type="EMBL" id="CP139368">
    <property type="protein sequence ID" value="WPR89288.1"/>
    <property type="molecule type" value="Genomic_DNA"/>
</dbReference>
<reference evidence="4 5" key="1">
    <citation type="submission" date="2023-11" db="EMBL/GenBank/DDBJ databases">
        <title>Genome sequence of Microbacterium rhizosphaerae KACC 19337.</title>
        <authorList>
            <person name="Choi H."/>
            <person name="Kim S."/>
            <person name="Kim Y."/>
            <person name="Kwon S.-W."/>
            <person name="Heo J."/>
        </authorList>
    </citation>
    <scope>NUCLEOTIDE SEQUENCE [LARGE SCALE GENOMIC DNA]</scope>
    <source>
        <strain evidence="4 5">KACC 19337</strain>
    </source>
</reference>
<name>A0ABZ0SJL7_9MICO</name>
<keyword evidence="1" id="KW-0808">Transferase</keyword>
<evidence type="ECO:0000256" key="2">
    <source>
        <dbReference type="ARBA" id="ARBA00023315"/>
    </source>
</evidence>
<feature type="domain" description="N-acetyltransferase" evidence="3">
    <location>
        <begin position="24"/>
        <end position="165"/>
    </location>
</feature>
<accession>A0ABZ0SJL7</accession>
<protein>
    <submittedName>
        <fullName evidence="4">GNAT family N-acetyltransferase</fullName>
    </submittedName>
</protein>
<dbReference type="CDD" id="cd04301">
    <property type="entry name" value="NAT_SF"/>
    <property type="match status" value="1"/>
</dbReference>
<dbReference type="InterPro" id="IPR000182">
    <property type="entry name" value="GNAT_dom"/>
</dbReference>
<keyword evidence="5" id="KW-1185">Reference proteome</keyword>
<dbReference type="InterPro" id="IPR050832">
    <property type="entry name" value="Bact_Acetyltransf"/>
</dbReference>
<evidence type="ECO:0000256" key="1">
    <source>
        <dbReference type="ARBA" id="ARBA00022679"/>
    </source>
</evidence>
<dbReference type="RefSeq" id="WP_320942004.1">
    <property type="nucleotide sequence ID" value="NZ_BAABEU010000001.1"/>
</dbReference>
<proteinExistence type="predicted"/>
<dbReference type="Proteomes" id="UP001323798">
    <property type="component" value="Chromosome"/>
</dbReference>
<dbReference type="SUPFAM" id="SSF55729">
    <property type="entry name" value="Acyl-CoA N-acyltransferases (Nat)"/>
    <property type="match status" value="1"/>
</dbReference>
<evidence type="ECO:0000313" key="4">
    <source>
        <dbReference type="EMBL" id="WPR89288.1"/>
    </source>
</evidence>
<keyword evidence="2" id="KW-0012">Acyltransferase</keyword>
<dbReference type="PANTHER" id="PTHR43877:SF2">
    <property type="entry name" value="AMINOALKYLPHOSPHONATE N-ACETYLTRANSFERASE-RELATED"/>
    <property type="match status" value="1"/>
</dbReference>
<sequence>MPESIGTAEVSFIQVSPSDERAAILLADLEREYDERYHDLLDEAAEEEINRYPADRFLPPDGAFVLLLLDGEIAAGGAFMRFDDDTAEFKRIWTHPGHRRKGLSRRVLMELEAEAARRGYSRVFLTTGPRQPEAQALYATSGYTVLDIIEVEPGFLVHPFEKALEPAA</sequence>
<dbReference type="PANTHER" id="PTHR43877">
    <property type="entry name" value="AMINOALKYLPHOSPHONATE N-ACETYLTRANSFERASE-RELATED-RELATED"/>
    <property type="match status" value="1"/>
</dbReference>
<dbReference type="InterPro" id="IPR016181">
    <property type="entry name" value="Acyl_CoA_acyltransferase"/>
</dbReference>
<evidence type="ECO:0000259" key="3">
    <source>
        <dbReference type="PROSITE" id="PS51186"/>
    </source>
</evidence>
<gene>
    <name evidence="4" type="ORF">SM116_16225</name>
</gene>
<evidence type="ECO:0000313" key="5">
    <source>
        <dbReference type="Proteomes" id="UP001323798"/>
    </source>
</evidence>